<dbReference type="InterPro" id="IPR002347">
    <property type="entry name" value="SDR_fam"/>
</dbReference>
<evidence type="ECO:0000313" key="5">
    <source>
        <dbReference type="Proteomes" id="UP000758603"/>
    </source>
</evidence>
<dbReference type="Proteomes" id="UP000758603">
    <property type="component" value="Unassembled WGS sequence"/>
</dbReference>
<gene>
    <name evidence="4" type="ORF">BKA67DRAFT_40559</name>
</gene>
<dbReference type="PRINTS" id="PR00081">
    <property type="entry name" value="GDHRDH"/>
</dbReference>
<evidence type="ECO:0000256" key="1">
    <source>
        <dbReference type="ARBA" id="ARBA00006484"/>
    </source>
</evidence>
<dbReference type="PANTHER" id="PTHR24320:SF283">
    <property type="entry name" value="RETINOL DEHYDROGENASE 11"/>
    <property type="match status" value="1"/>
</dbReference>
<keyword evidence="2" id="KW-0560">Oxidoreductase</keyword>
<dbReference type="Pfam" id="PF00106">
    <property type="entry name" value="adh_short"/>
    <property type="match status" value="1"/>
</dbReference>
<dbReference type="GeneID" id="70125612"/>
<dbReference type="GO" id="GO:0016491">
    <property type="term" value="F:oxidoreductase activity"/>
    <property type="evidence" value="ECO:0007669"/>
    <property type="project" value="UniProtKB-KW"/>
</dbReference>
<dbReference type="OrthoDB" id="191139at2759"/>
<dbReference type="AlphaFoldDB" id="A0A9P8UXM7"/>
<reference evidence="4" key="1">
    <citation type="journal article" date="2021" name="Nat. Commun.">
        <title>Genetic determinants of endophytism in the Arabidopsis root mycobiome.</title>
        <authorList>
            <person name="Mesny F."/>
            <person name="Miyauchi S."/>
            <person name="Thiergart T."/>
            <person name="Pickel B."/>
            <person name="Atanasova L."/>
            <person name="Karlsson M."/>
            <person name="Huettel B."/>
            <person name="Barry K.W."/>
            <person name="Haridas S."/>
            <person name="Chen C."/>
            <person name="Bauer D."/>
            <person name="Andreopoulos W."/>
            <person name="Pangilinan J."/>
            <person name="LaButti K."/>
            <person name="Riley R."/>
            <person name="Lipzen A."/>
            <person name="Clum A."/>
            <person name="Drula E."/>
            <person name="Henrissat B."/>
            <person name="Kohler A."/>
            <person name="Grigoriev I.V."/>
            <person name="Martin F.M."/>
            <person name="Hacquard S."/>
        </authorList>
    </citation>
    <scope>NUCLEOTIDE SEQUENCE</scope>
    <source>
        <strain evidence="4">MPI-SDFR-AT-0073</strain>
    </source>
</reference>
<evidence type="ECO:0000313" key="4">
    <source>
        <dbReference type="EMBL" id="KAH6660112.1"/>
    </source>
</evidence>
<dbReference type="RefSeq" id="XP_045964243.1">
    <property type="nucleotide sequence ID" value="XM_046096720.1"/>
</dbReference>
<evidence type="ECO:0000256" key="2">
    <source>
        <dbReference type="ARBA" id="ARBA00023002"/>
    </source>
</evidence>
<comment type="similarity">
    <text evidence="1 3">Belongs to the short-chain dehydrogenases/reductases (SDR) family.</text>
</comment>
<name>A0A9P8UXM7_9PEZI</name>
<comment type="caution">
    <text evidence="4">The sequence shown here is derived from an EMBL/GenBank/DDBJ whole genome shotgun (WGS) entry which is preliminary data.</text>
</comment>
<dbReference type="SUPFAM" id="SSF51735">
    <property type="entry name" value="NAD(P)-binding Rossmann-fold domains"/>
    <property type="match status" value="1"/>
</dbReference>
<evidence type="ECO:0000256" key="3">
    <source>
        <dbReference type="RuleBase" id="RU000363"/>
    </source>
</evidence>
<organism evidence="4 5">
    <name type="scientific">Truncatella angustata</name>
    <dbReference type="NCBI Taxonomy" id="152316"/>
    <lineage>
        <taxon>Eukaryota</taxon>
        <taxon>Fungi</taxon>
        <taxon>Dikarya</taxon>
        <taxon>Ascomycota</taxon>
        <taxon>Pezizomycotina</taxon>
        <taxon>Sordariomycetes</taxon>
        <taxon>Xylariomycetidae</taxon>
        <taxon>Amphisphaeriales</taxon>
        <taxon>Sporocadaceae</taxon>
        <taxon>Truncatella</taxon>
    </lineage>
</organism>
<sequence>MAHIYNAKTTANELTNDLAHEISGKVVMITGPSPGSIGATFVKSIAKAQPGLLVLAGRNLTSIQRTADGLAANHPAIQVRLLELDVGSLAAVRTSAATFNAWDDVPKLDVLINNAGIWAVEFALSKDGYESTFATNHLGPFLFTNLIMKKILASSSPRVVNVSSNGHRLSPIRWGDYNFRDGETYNKWSAYGQSKTANMLFALSLAKTLGPKLLAFSLHPGTILTNMTSPIGEAGMAAIRDSDKAMGNAEAWKEYIFKSEQEGAATHIYAAFEPSLSANNGAYLEDSHVADPWVQTVKPWGTSTVEAERLWKLSENLVGETFNY</sequence>
<accession>A0A9P8UXM7</accession>
<dbReference type="EMBL" id="JAGPXC010000001">
    <property type="protein sequence ID" value="KAH6660112.1"/>
    <property type="molecule type" value="Genomic_DNA"/>
</dbReference>
<dbReference type="InterPro" id="IPR036291">
    <property type="entry name" value="NAD(P)-bd_dom_sf"/>
</dbReference>
<dbReference type="PANTHER" id="PTHR24320">
    <property type="entry name" value="RETINOL DEHYDROGENASE"/>
    <property type="match status" value="1"/>
</dbReference>
<dbReference type="Gene3D" id="3.40.50.720">
    <property type="entry name" value="NAD(P)-binding Rossmann-like Domain"/>
    <property type="match status" value="1"/>
</dbReference>
<dbReference type="PRINTS" id="PR00080">
    <property type="entry name" value="SDRFAMILY"/>
</dbReference>
<protein>
    <submittedName>
        <fullName evidence="4">Uncharacterized protein</fullName>
    </submittedName>
</protein>
<keyword evidence="5" id="KW-1185">Reference proteome</keyword>
<proteinExistence type="inferred from homology"/>